<gene>
    <name evidence="2" type="ORF">AO090166000121</name>
</gene>
<accession>Q2U9K3</accession>
<evidence type="ECO:0000313" key="2">
    <source>
        <dbReference type="EMBL" id="BAE61762.1"/>
    </source>
</evidence>
<reference evidence="2 3" key="1">
    <citation type="journal article" date="2005" name="Nature">
        <title>Genome sequencing and analysis of Aspergillus oryzae.</title>
        <authorList>
            <person name="Machida M."/>
            <person name="Asai K."/>
            <person name="Sano M."/>
            <person name="Tanaka T."/>
            <person name="Kumagai T."/>
            <person name="Terai G."/>
            <person name="Kusumoto K."/>
            <person name="Arima T."/>
            <person name="Akita O."/>
            <person name="Kashiwagi Y."/>
            <person name="Abe K."/>
            <person name="Gomi K."/>
            <person name="Horiuchi H."/>
            <person name="Kitamoto K."/>
            <person name="Kobayashi T."/>
            <person name="Takeuchi M."/>
            <person name="Denning D.W."/>
            <person name="Galagan J.E."/>
            <person name="Nierman W.C."/>
            <person name="Yu J."/>
            <person name="Archer D.B."/>
            <person name="Bennett J.W."/>
            <person name="Bhatnagar D."/>
            <person name="Cleveland T.E."/>
            <person name="Fedorova N.D."/>
            <person name="Gotoh O."/>
            <person name="Horikawa H."/>
            <person name="Hosoyama A."/>
            <person name="Ichinomiya M."/>
            <person name="Igarashi R."/>
            <person name="Iwashita K."/>
            <person name="Juvvadi P.R."/>
            <person name="Kato M."/>
            <person name="Kato Y."/>
            <person name="Kin T."/>
            <person name="Kokubun A."/>
            <person name="Maeda H."/>
            <person name="Maeyama N."/>
            <person name="Maruyama J."/>
            <person name="Nagasaki H."/>
            <person name="Nakajima T."/>
            <person name="Oda K."/>
            <person name="Okada K."/>
            <person name="Paulsen I."/>
            <person name="Sakamoto K."/>
            <person name="Sawano T."/>
            <person name="Takahashi M."/>
            <person name="Takase K."/>
            <person name="Terabayashi Y."/>
            <person name="Wortman J."/>
            <person name="Yamada O."/>
            <person name="Yamagata Y."/>
            <person name="Anazawa H."/>
            <person name="Hata Y."/>
            <person name="Koide Y."/>
            <person name="Komori T."/>
            <person name="Koyama Y."/>
            <person name="Minetoki T."/>
            <person name="Suharnan S."/>
            <person name="Tanaka A."/>
            <person name="Isono K."/>
            <person name="Kuhara S."/>
            <person name="Ogasawara N."/>
            <person name="Kikuchi H."/>
        </authorList>
    </citation>
    <scope>NUCLEOTIDE SEQUENCE [LARGE SCALE GENOMIC DNA]</scope>
    <source>
        <strain evidence="3">ATCC 42149 / RIB 40</strain>
    </source>
</reference>
<dbReference type="STRING" id="510516.Q2U9K3"/>
<dbReference type="VEuPathDB" id="FungiDB:AO090166000121"/>
<dbReference type="AlphaFoldDB" id="Q2U9K3"/>
<dbReference type="CDD" id="cd07821">
    <property type="entry name" value="PYR_PYL_RCAR_like"/>
    <property type="match status" value="1"/>
</dbReference>
<sequence length="216" mass="23804">MLVLIAGVTGNLGSRMIDSFISRGHQVRGLGRNPSKLPSELRQKLENFVEVSSSVDVTGLEKACHGVDAVVCAYQGHPELVVEVHAPIGEVWALLSAFGSPKLWMPDCILTTVEGFGIGSTRTIAFGANPNIMIRETLDSVDVSKYSVRLHVDRDDLPGVDSYATFFLKQISRHETEMKWIGESSIPDEEGRANLRVWLERTYSGFESCLNKLLAQ</sequence>
<dbReference type="EMBL" id="AP007163">
    <property type="protein sequence ID" value="BAE61762.1"/>
    <property type="molecule type" value="Genomic_DNA"/>
</dbReference>
<dbReference type="KEGG" id="aor:AO090166000121"/>
<dbReference type="InterPro" id="IPR036291">
    <property type="entry name" value="NAD(P)-bd_dom_sf"/>
</dbReference>
<organism evidence="2 3">
    <name type="scientific">Aspergillus oryzae (strain ATCC 42149 / RIB 40)</name>
    <name type="common">Yellow koji mold</name>
    <dbReference type="NCBI Taxonomy" id="510516"/>
    <lineage>
        <taxon>Eukaryota</taxon>
        <taxon>Fungi</taxon>
        <taxon>Dikarya</taxon>
        <taxon>Ascomycota</taxon>
        <taxon>Pezizomycotina</taxon>
        <taxon>Eurotiomycetes</taxon>
        <taxon>Eurotiomycetidae</taxon>
        <taxon>Eurotiales</taxon>
        <taxon>Aspergillaceae</taxon>
        <taxon>Aspergillus</taxon>
        <taxon>Aspergillus subgen. Circumdati</taxon>
    </lineage>
</organism>
<feature type="domain" description="NAD(P)-binding" evidence="1">
    <location>
        <begin position="7"/>
        <end position="78"/>
    </location>
</feature>
<dbReference type="RefSeq" id="XP_023091960.1">
    <property type="nucleotide sequence ID" value="XM_023237093.1"/>
</dbReference>
<name>Q2U9K3_ASPOR</name>
<dbReference type="InterPro" id="IPR016040">
    <property type="entry name" value="NAD(P)-bd_dom"/>
</dbReference>
<evidence type="ECO:0000259" key="1">
    <source>
        <dbReference type="Pfam" id="PF13460"/>
    </source>
</evidence>
<protein>
    <submittedName>
        <fullName evidence="2">DNA, SC166</fullName>
    </submittedName>
</protein>
<dbReference type="Proteomes" id="UP000006564">
    <property type="component" value="Chromosome 4"/>
</dbReference>
<dbReference type="InterPro" id="IPR023393">
    <property type="entry name" value="START-like_dom_sf"/>
</dbReference>
<dbReference type="SUPFAM" id="SSF51735">
    <property type="entry name" value="NAD(P)-binding Rossmann-fold domains"/>
    <property type="match status" value="1"/>
</dbReference>
<dbReference type="Gene3D" id="3.40.50.720">
    <property type="entry name" value="NAD(P)-binding Rossmann-like Domain"/>
    <property type="match status" value="1"/>
</dbReference>
<keyword evidence="3" id="KW-1185">Reference proteome</keyword>
<dbReference type="SUPFAM" id="SSF55961">
    <property type="entry name" value="Bet v1-like"/>
    <property type="match status" value="1"/>
</dbReference>
<dbReference type="Pfam" id="PF13460">
    <property type="entry name" value="NAD_binding_10"/>
    <property type="match status" value="1"/>
</dbReference>
<dbReference type="EMBL" id="BA000052">
    <property type="protein sequence ID" value="BAE61762.1"/>
    <property type="molecule type" value="Genomic_DNA"/>
</dbReference>
<dbReference type="GeneID" id="5994951"/>
<evidence type="ECO:0000313" key="3">
    <source>
        <dbReference type="Proteomes" id="UP000006564"/>
    </source>
</evidence>
<dbReference type="Gene3D" id="3.30.530.20">
    <property type="match status" value="1"/>
</dbReference>
<proteinExistence type="predicted"/>
<dbReference type="HOGENOM" id="CLU_1277378_0_0_1"/>